<proteinExistence type="predicted"/>
<evidence type="ECO:0000313" key="2">
    <source>
        <dbReference type="Proteomes" id="UP000226031"/>
    </source>
</evidence>
<gene>
    <name evidence="1" type="ORF">GX50_08001</name>
</gene>
<accession>A0A2B7Z8A6</accession>
<organism evidence="1 2">
    <name type="scientific">[Emmonsia] crescens</name>
    <dbReference type="NCBI Taxonomy" id="73230"/>
    <lineage>
        <taxon>Eukaryota</taxon>
        <taxon>Fungi</taxon>
        <taxon>Dikarya</taxon>
        <taxon>Ascomycota</taxon>
        <taxon>Pezizomycotina</taxon>
        <taxon>Eurotiomycetes</taxon>
        <taxon>Eurotiomycetidae</taxon>
        <taxon>Onygenales</taxon>
        <taxon>Ajellomycetaceae</taxon>
        <taxon>Emergomyces</taxon>
    </lineage>
</organism>
<sequence>KIYKKNSETWLEAERAIKVFYNKNKNNLECCDVTEALINDRGIKHNDSCNSDLKGDH</sequence>
<dbReference type="Proteomes" id="UP000226031">
    <property type="component" value="Unassembled WGS sequence"/>
</dbReference>
<reference evidence="1 2" key="1">
    <citation type="submission" date="2017-10" db="EMBL/GenBank/DDBJ databases">
        <title>Comparative genomics in systemic dimorphic fungi from Ajellomycetaceae.</title>
        <authorList>
            <person name="Munoz J.F."/>
            <person name="Mcewen J.G."/>
            <person name="Clay O.K."/>
            <person name="Cuomo C.A."/>
        </authorList>
    </citation>
    <scope>NUCLEOTIDE SEQUENCE [LARGE SCALE GENOMIC DNA]</scope>
    <source>
        <strain evidence="1 2">UAMH4076</strain>
    </source>
</reference>
<protein>
    <submittedName>
        <fullName evidence="1">Uncharacterized protein</fullName>
    </submittedName>
</protein>
<comment type="caution">
    <text evidence="1">The sequence shown here is derived from an EMBL/GenBank/DDBJ whole genome shotgun (WGS) entry which is preliminary data.</text>
</comment>
<evidence type="ECO:0000313" key="1">
    <source>
        <dbReference type="EMBL" id="PGH29252.1"/>
    </source>
</evidence>
<dbReference type="AlphaFoldDB" id="A0A2B7Z8A6"/>
<name>A0A2B7Z8A6_9EURO</name>
<feature type="non-terminal residue" evidence="1">
    <location>
        <position position="1"/>
    </location>
</feature>
<keyword evidence="2" id="KW-1185">Reference proteome</keyword>
<dbReference type="EMBL" id="PDND01000260">
    <property type="protein sequence ID" value="PGH29252.1"/>
    <property type="molecule type" value="Genomic_DNA"/>
</dbReference>